<keyword evidence="4" id="KW-0802">TPR repeat</keyword>
<feature type="compositionally biased region" description="Gly residues" evidence="5">
    <location>
        <begin position="500"/>
        <end position="523"/>
    </location>
</feature>
<dbReference type="CDD" id="cd06257">
    <property type="entry name" value="DnaJ"/>
    <property type="match status" value="1"/>
</dbReference>
<dbReference type="GO" id="GO:0034975">
    <property type="term" value="P:protein folding in endoplasmic reticulum"/>
    <property type="evidence" value="ECO:0007669"/>
    <property type="project" value="TreeGrafter"/>
</dbReference>
<sequence>MKINLVARLPALTAILLSLTLATRDVLGESSSSSHSSSIRDLKLEGDALLAKGEYLGASRAYSNAIDLDPTSFNLHYLRATTYLSQGRHQLALTDFTKLLQLKPDFHQAHLQRARILAKEGDFEQAQKELGVWLKTDKGKGDEEAKELSHRLADAIRSISIAHKAQASRDWPAIVEATSTALLVGPNAIPLRTLRLEAYEHLADPEGYVGDLSRLTTLQPSSASHSLKLAYYSYLVQNDPTRAGGYVKQALHFDPDSAPHRRIHKLVRSVEKQVAQARNFVEGGNHREAIKVLLGTGSGSGSSPAGVIALVKESISTATPSFIPNSFSPLTSSQLLLELYRMTLKSYLALGLKNTAELEKYADLVLSMRGGDGDIDALTARGEIFEKKEMWEEAVRAYNEAFEKSGRSSRDIMNRLQKAQRLLKQSKAKDYYKVLGVSRDADLKTIKKAFRKKAKENHPDIGGSEEKMAQINEAYETLSSPELRERFDNGDDPNDPMANAGGGGGGPFQGNPFGGHPFGGGGRQFHFQQGGFPGGGRTQFHWG</sequence>
<dbReference type="Gene3D" id="1.10.287.110">
    <property type="entry name" value="DnaJ domain"/>
    <property type="match status" value="1"/>
</dbReference>
<dbReference type="InterPro" id="IPR051727">
    <property type="entry name" value="DnaJ_C3_Co-chaperones"/>
</dbReference>
<proteinExistence type="predicted"/>
<evidence type="ECO:0000256" key="1">
    <source>
        <dbReference type="ARBA" id="ARBA00004240"/>
    </source>
</evidence>
<dbReference type="PROSITE" id="PS50005">
    <property type="entry name" value="TPR"/>
    <property type="match status" value="1"/>
</dbReference>
<evidence type="ECO:0000259" key="7">
    <source>
        <dbReference type="PROSITE" id="PS50076"/>
    </source>
</evidence>
<dbReference type="PANTHER" id="PTHR44140">
    <property type="entry name" value="LD25575P"/>
    <property type="match status" value="1"/>
</dbReference>
<evidence type="ECO:0000256" key="5">
    <source>
        <dbReference type="SAM" id="MobiDB-lite"/>
    </source>
</evidence>
<dbReference type="AlphaFoldDB" id="A0A8K0JUN0"/>
<dbReference type="GO" id="GO:0051787">
    <property type="term" value="F:misfolded protein binding"/>
    <property type="evidence" value="ECO:0007669"/>
    <property type="project" value="TreeGrafter"/>
</dbReference>
<keyword evidence="3" id="KW-0256">Endoplasmic reticulum</keyword>
<evidence type="ECO:0000256" key="3">
    <source>
        <dbReference type="ARBA" id="ARBA00022824"/>
    </source>
</evidence>
<evidence type="ECO:0000256" key="4">
    <source>
        <dbReference type="PROSITE-ProRule" id="PRU00339"/>
    </source>
</evidence>
<dbReference type="Pfam" id="PF00226">
    <property type="entry name" value="DnaJ"/>
    <property type="match status" value="1"/>
</dbReference>
<feature type="signal peptide" evidence="6">
    <location>
        <begin position="1"/>
        <end position="22"/>
    </location>
</feature>
<accession>A0A8K0JUN0</accession>
<keyword evidence="9" id="KW-1185">Reference proteome</keyword>
<feature type="region of interest" description="Disordered" evidence="5">
    <location>
        <begin position="477"/>
        <end position="543"/>
    </location>
</feature>
<dbReference type="GO" id="GO:0051087">
    <property type="term" value="F:protein-folding chaperone binding"/>
    <property type="evidence" value="ECO:0007669"/>
    <property type="project" value="TreeGrafter"/>
</dbReference>
<dbReference type="InterPro" id="IPR001623">
    <property type="entry name" value="DnaJ_domain"/>
</dbReference>
<feature type="domain" description="J" evidence="7">
    <location>
        <begin position="430"/>
        <end position="491"/>
    </location>
</feature>
<evidence type="ECO:0000313" key="9">
    <source>
        <dbReference type="Proteomes" id="UP000812966"/>
    </source>
</evidence>
<dbReference type="InterPro" id="IPR036869">
    <property type="entry name" value="J_dom_sf"/>
</dbReference>
<evidence type="ECO:0000256" key="6">
    <source>
        <dbReference type="SAM" id="SignalP"/>
    </source>
</evidence>
<name>A0A8K0JUN0_9TREE</name>
<dbReference type="PRINTS" id="PR00625">
    <property type="entry name" value="JDOMAIN"/>
</dbReference>
<dbReference type="SMART" id="SM00028">
    <property type="entry name" value="TPR"/>
    <property type="match status" value="3"/>
</dbReference>
<protein>
    <recommendedName>
        <fullName evidence="7">J domain-containing protein</fullName>
    </recommendedName>
</protein>
<reference evidence="8" key="1">
    <citation type="submission" date="2020-04" db="EMBL/GenBank/DDBJ databases">
        <title>Analysis of mating type loci in Filobasidium floriforme.</title>
        <authorList>
            <person name="Nowrousian M."/>
        </authorList>
    </citation>
    <scope>NUCLEOTIDE SEQUENCE</scope>
    <source>
        <strain evidence="8">CBS 6242</strain>
    </source>
</reference>
<dbReference type="GO" id="GO:0005783">
    <property type="term" value="C:endoplasmic reticulum"/>
    <property type="evidence" value="ECO:0007669"/>
    <property type="project" value="UniProtKB-SubCell"/>
</dbReference>
<dbReference type="SMART" id="SM00271">
    <property type="entry name" value="DnaJ"/>
    <property type="match status" value="1"/>
</dbReference>
<gene>
    <name evidence="8" type="ORF">FFLO_01419</name>
</gene>
<evidence type="ECO:0000313" key="8">
    <source>
        <dbReference type="EMBL" id="KAG7563111.1"/>
    </source>
</evidence>
<feature type="repeat" description="TPR" evidence="4">
    <location>
        <begin position="73"/>
        <end position="106"/>
    </location>
</feature>
<dbReference type="InterPro" id="IPR011990">
    <property type="entry name" value="TPR-like_helical_dom_sf"/>
</dbReference>
<dbReference type="EMBL" id="JABELV010000020">
    <property type="protein sequence ID" value="KAG7563111.1"/>
    <property type="molecule type" value="Genomic_DNA"/>
</dbReference>
<evidence type="ECO:0000256" key="2">
    <source>
        <dbReference type="ARBA" id="ARBA00022729"/>
    </source>
</evidence>
<dbReference type="SUPFAM" id="SSF46565">
    <property type="entry name" value="Chaperone J-domain"/>
    <property type="match status" value="1"/>
</dbReference>
<organism evidence="8 9">
    <name type="scientific">Filobasidium floriforme</name>
    <dbReference type="NCBI Taxonomy" id="5210"/>
    <lineage>
        <taxon>Eukaryota</taxon>
        <taxon>Fungi</taxon>
        <taxon>Dikarya</taxon>
        <taxon>Basidiomycota</taxon>
        <taxon>Agaricomycotina</taxon>
        <taxon>Tremellomycetes</taxon>
        <taxon>Filobasidiales</taxon>
        <taxon>Filobasidiaceae</taxon>
        <taxon>Filobasidium</taxon>
    </lineage>
</organism>
<dbReference type="SUPFAM" id="SSF48452">
    <property type="entry name" value="TPR-like"/>
    <property type="match status" value="1"/>
</dbReference>
<dbReference type="InterPro" id="IPR019734">
    <property type="entry name" value="TPR_rpt"/>
</dbReference>
<dbReference type="Gene3D" id="1.25.40.10">
    <property type="entry name" value="Tetratricopeptide repeat domain"/>
    <property type="match status" value="1"/>
</dbReference>
<dbReference type="Pfam" id="PF13414">
    <property type="entry name" value="TPR_11"/>
    <property type="match status" value="1"/>
</dbReference>
<comment type="caution">
    <text evidence="8">The sequence shown here is derived from an EMBL/GenBank/DDBJ whole genome shotgun (WGS) entry which is preliminary data.</text>
</comment>
<dbReference type="PROSITE" id="PS50076">
    <property type="entry name" value="DNAJ_2"/>
    <property type="match status" value="1"/>
</dbReference>
<dbReference type="PANTHER" id="PTHR44140:SF2">
    <property type="entry name" value="LD25575P"/>
    <property type="match status" value="1"/>
</dbReference>
<comment type="subcellular location">
    <subcellularLocation>
        <location evidence="1">Endoplasmic reticulum</location>
    </subcellularLocation>
</comment>
<dbReference type="Proteomes" id="UP000812966">
    <property type="component" value="Unassembled WGS sequence"/>
</dbReference>
<feature type="chain" id="PRO_5035455661" description="J domain-containing protein" evidence="6">
    <location>
        <begin position="23"/>
        <end position="543"/>
    </location>
</feature>
<keyword evidence="2 6" id="KW-0732">Signal</keyword>